<dbReference type="Proteomes" id="UP001223420">
    <property type="component" value="Unassembled WGS sequence"/>
</dbReference>
<dbReference type="PANTHER" id="PTHR42760">
    <property type="entry name" value="SHORT-CHAIN DEHYDROGENASES/REDUCTASES FAMILY MEMBER"/>
    <property type="match status" value="1"/>
</dbReference>
<dbReference type="RefSeq" id="WP_230367111.1">
    <property type="nucleotide sequence ID" value="NZ_JAJALK010000009.1"/>
</dbReference>
<dbReference type="Gene3D" id="3.40.50.720">
    <property type="entry name" value="NAD(P)-binding Rossmann-like Domain"/>
    <property type="match status" value="1"/>
</dbReference>
<proteinExistence type="inferred from homology"/>
<dbReference type="PANTHER" id="PTHR42760:SF133">
    <property type="entry name" value="3-OXOACYL-[ACYL-CARRIER-PROTEIN] REDUCTASE"/>
    <property type="match status" value="1"/>
</dbReference>
<dbReference type="InterPro" id="IPR002347">
    <property type="entry name" value="SDR_fam"/>
</dbReference>
<sequence length="253" mass="25862">MIFAPDCLADRRILVAGASSGLGRQVAIQMAECGAEVVLAGRNEARLAETLSAMAGTNHRIVLADLSSVDAADALVKTTVAAVGPLHGVFYSAGESALAPVRTTKAQHLEQVFGAGLFGAFGVARAASRKGALCDGGSLVFMSSVSATRGRRGMAAYSAAKAGIGGLIRALAIELAPRSIRANAIAAGAVVTAMHDAFAGTVSEEMVGNYRDLHLLGFGRPEDIGHCAVFLMSDASRWITGQSLAVDGGYTAK</sequence>
<dbReference type="AlphaFoldDB" id="A0AAJ1WXZ9"/>
<dbReference type="GO" id="GO:0048038">
    <property type="term" value="F:quinone binding"/>
    <property type="evidence" value="ECO:0007669"/>
    <property type="project" value="TreeGrafter"/>
</dbReference>
<dbReference type="SMART" id="SM00822">
    <property type="entry name" value="PKS_KR"/>
    <property type="match status" value="1"/>
</dbReference>
<protein>
    <submittedName>
        <fullName evidence="4">NAD(P)-dependent dehydrogenase (Short-subunit alcohol dehydrogenase family)</fullName>
    </submittedName>
</protein>
<dbReference type="GO" id="GO:0006633">
    <property type="term" value="P:fatty acid biosynthetic process"/>
    <property type="evidence" value="ECO:0007669"/>
    <property type="project" value="TreeGrafter"/>
</dbReference>
<evidence type="ECO:0000313" key="5">
    <source>
        <dbReference type="Proteomes" id="UP001223420"/>
    </source>
</evidence>
<dbReference type="InterPro" id="IPR020904">
    <property type="entry name" value="Sc_DH/Rdtase_CS"/>
</dbReference>
<organism evidence="4 5">
    <name type="scientific">Methylobacterium brachiatum</name>
    <dbReference type="NCBI Taxonomy" id="269660"/>
    <lineage>
        <taxon>Bacteria</taxon>
        <taxon>Pseudomonadati</taxon>
        <taxon>Pseudomonadota</taxon>
        <taxon>Alphaproteobacteria</taxon>
        <taxon>Hyphomicrobiales</taxon>
        <taxon>Methylobacteriaceae</taxon>
        <taxon>Methylobacterium</taxon>
    </lineage>
</organism>
<dbReference type="GO" id="GO:0016616">
    <property type="term" value="F:oxidoreductase activity, acting on the CH-OH group of donors, NAD or NADP as acceptor"/>
    <property type="evidence" value="ECO:0007669"/>
    <property type="project" value="TreeGrafter"/>
</dbReference>
<dbReference type="FunFam" id="3.40.50.720:FF:000084">
    <property type="entry name" value="Short-chain dehydrogenase reductase"/>
    <property type="match status" value="1"/>
</dbReference>
<gene>
    <name evidence="4" type="ORF">QO001_004278</name>
</gene>
<dbReference type="Pfam" id="PF13561">
    <property type="entry name" value="adh_short_C2"/>
    <property type="match status" value="1"/>
</dbReference>
<name>A0AAJ1WXZ9_9HYPH</name>
<dbReference type="EMBL" id="JAUSWL010000008">
    <property type="protein sequence ID" value="MDQ0545335.1"/>
    <property type="molecule type" value="Genomic_DNA"/>
</dbReference>
<dbReference type="CDD" id="cd05233">
    <property type="entry name" value="SDR_c"/>
    <property type="match status" value="1"/>
</dbReference>
<comment type="similarity">
    <text evidence="1">Belongs to the short-chain dehydrogenases/reductases (SDR) family.</text>
</comment>
<evidence type="ECO:0000256" key="1">
    <source>
        <dbReference type="ARBA" id="ARBA00006484"/>
    </source>
</evidence>
<accession>A0AAJ1WXZ9</accession>
<keyword evidence="2" id="KW-0560">Oxidoreductase</keyword>
<dbReference type="PRINTS" id="PR00081">
    <property type="entry name" value="GDHRDH"/>
</dbReference>
<evidence type="ECO:0000313" key="4">
    <source>
        <dbReference type="EMBL" id="MDQ0545335.1"/>
    </source>
</evidence>
<reference evidence="4" key="1">
    <citation type="submission" date="2023-07" db="EMBL/GenBank/DDBJ databases">
        <title>Genomic Encyclopedia of Type Strains, Phase IV (KMG-IV): sequencing the most valuable type-strain genomes for metagenomic binning, comparative biology and taxonomic classification.</title>
        <authorList>
            <person name="Goeker M."/>
        </authorList>
    </citation>
    <scope>NUCLEOTIDE SEQUENCE</scope>
    <source>
        <strain evidence="4">DSM 19569</strain>
    </source>
</reference>
<feature type="domain" description="Ketoreductase" evidence="3">
    <location>
        <begin position="11"/>
        <end position="194"/>
    </location>
</feature>
<evidence type="ECO:0000259" key="3">
    <source>
        <dbReference type="SMART" id="SM00822"/>
    </source>
</evidence>
<dbReference type="InterPro" id="IPR036291">
    <property type="entry name" value="NAD(P)-bd_dom_sf"/>
</dbReference>
<comment type="caution">
    <text evidence="4">The sequence shown here is derived from an EMBL/GenBank/DDBJ whole genome shotgun (WGS) entry which is preliminary data.</text>
</comment>
<dbReference type="SUPFAM" id="SSF51735">
    <property type="entry name" value="NAD(P)-binding Rossmann-fold domains"/>
    <property type="match status" value="1"/>
</dbReference>
<dbReference type="InterPro" id="IPR057326">
    <property type="entry name" value="KR_dom"/>
</dbReference>
<dbReference type="PROSITE" id="PS00061">
    <property type="entry name" value="ADH_SHORT"/>
    <property type="match status" value="1"/>
</dbReference>
<evidence type="ECO:0000256" key="2">
    <source>
        <dbReference type="ARBA" id="ARBA00023002"/>
    </source>
</evidence>